<keyword evidence="3" id="KW-0862">Zinc</keyword>
<name>A0ABM0LTX6_SACKO</name>
<feature type="domain" description="RING-type" evidence="5">
    <location>
        <begin position="35"/>
        <end position="72"/>
    </location>
</feature>
<dbReference type="InterPro" id="IPR017907">
    <property type="entry name" value="Znf_RING_CS"/>
</dbReference>
<dbReference type="InterPro" id="IPR013083">
    <property type="entry name" value="Znf_RING/FYVE/PHD"/>
</dbReference>
<evidence type="ECO:0000259" key="6">
    <source>
        <dbReference type="PROSITE" id="PS50119"/>
    </source>
</evidence>
<dbReference type="Pfam" id="PF00097">
    <property type="entry name" value="zf-C3HC4"/>
    <property type="match status" value="1"/>
</dbReference>
<dbReference type="Pfam" id="PF00643">
    <property type="entry name" value="zf-B_box"/>
    <property type="match status" value="1"/>
</dbReference>
<evidence type="ECO:0000256" key="4">
    <source>
        <dbReference type="PROSITE-ProRule" id="PRU00024"/>
    </source>
</evidence>
<evidence type="ECO:0000313" key="8">
    <source>
        <dbReference type="RefSeq" id="XP_006811217.1"/>
    </source>
</evidence>
<reference evidence="8" key="1">
    <citation type="submission" date="2025-08" db="UniProtKB">
        <authorList>
            <consortium name="RefSeq"/>
        </authorList>
    </citation>
    <scope>IDENTIFICATION</scope>
    <source>
        <tissue evidence="8">Testes</tissue>
    </source>
</reference>
<keyword evidence="7" id="KW-1185">Reference proteome</keyword>
<dbReference type="PROSITE" id="PS50089">
    <property type="entry name" value="ZF_RING_2"/>
    <property type="match status" value="1"/>
</dbReference>
<dbReference type="Proteomes" id="UP000694865">
    <property type="component" value="Unplaced"/>
</dbReference>
<gene>
    <name evidence="8" type="primary">LOC102809315</name>
</gene>
<dbReference type="Gene3D" id="3.30.40.10">
    <property type="entry name" value="Zinc/RING finger domain, C3HC4 (zinc finger)"/>
    <property type="match status" value="1"/>
</dbReference>
<dbReference type="Gene3D" id="3.30.160.60">
    <property type="entry name" value="Classic Zinc Finger"/>
    <property type="match status" value="1"/>
</dbReference>
<dbReference type="SMART" id="SM00184">
    <property type="entry name" value="RING"/>
    <property type="match status" value="1"/>
</dbReference>
<dbReference type="InterPro" id="IPR001841">
    <property type="entry name" value="Znf_RING"/>
</dbReference>
<organism evidence="7 8">
    <name type="scientific">Saccoglossus kowalevskii</name>
    <name type="common">Acorn worm</name>
    <dbReference type="NCBI Taxonomy" id="10224"/>
    <lineage>
        <taxon>Eukaryota</taxon>
        <taxon>Metazoa</taxon>
        <taxon>Hemichordata</taxon>
        <taxon>Enteropneusta</taxon>
        <taxon>Harrimaniidae</taxon>
        <taxon>Saccoglossus</taxon>
    </lineage>
</organism>
<dbReference type="InterPro" id="IPR047153">
    <property type="entry name" value="TRIM45/56/19-like"/>
</dbReference>
<feature type="domain" description="B box-type" evidence="6">
    <location>
        <begin position="179"/>
        <end position="220"/>
    </location>
</feature>
<dbReference type="PANTHER" id="PTHR25462:SF296">
    <property type="entry name" value="MEIOTIC P26, ISOFORM F"/>
    <property type="match status" value="1"/>
</dbReference>
<feature type="domain" description="B box-type" evidence="6">
    <location>
        <begin position="108"/>
        <end position="163"/>
    </location>
</feature>
<accession>A0ABM0LTX6</accession>
<dbReference type="PROSITE" id="PS50119">
    <property type="entry name" value="ZF_BBOX"/>
    <property type="match status" value="2"/>
</dbReference>
<protein>
    <submittedName>
        <fullName evidence="8">E3 ubiquitin-protein ligase TRIM33-like</fullName>
    </submittedName>
</protein>
<dbReference type="SUPFAM" id="SSF57845">
    <property type="entry name" value="B-box zinc-binding domain"/>
    <property type="match status" value="1"/>
</dbReference>
<keyword evidence="2 4" id="KW-0863">Zinc-finger</keyword>
<dbReference type="SUPFAM" id="SSF57850">
    <property type="entry name" value="RING/U-box"/>
    <property type="match status" value="1"/>
</dbReference>
<sequence length="394" mass="44695">MGNVVSCTVEGGIDLSAIRQQQITQSTLPDKWIECPACFRAFDFPKILPCYHSVCLRCLQMIQGKFNCPLCKTQHEVPSGGLELLPDNRLLNDLIEHSSAEKLLESSRECGVCSGNTAPKSGRSHRGKKPNKFCTICRRALCSDCEDVHKKIPITKAHITMPIVEYRRTILKESPLIKSNYITCHRHPNEILKLYCRDCDYPICDTCVAKDHTDHTREKIGDARARKEAELDLKIKRATDLKTNLDGIMKHLNEESTSLELKVEEVAKQIKTRSHVLVTDCSQVIEKMKKDQSTLFQEISSMFKNRSDASTESQKTLCDSIDKLTKCINAAERLQQDGQGAGFLYMVKQIIQEIKETMENYNFSTGIKDYRFIPNQTDLSQNISADNLGRLVIY</sequence>
<dbReference type="SMART" id="SM00336">
    <property type="entry name" value="BBOX"/>
    <property type="match status" value="2"/>
</dbReference>
<dbReference type="RefSeq" id="XP_006811217.1">
    <property type="nucleotide sequence ID" value="XM_006811154.1"/>
</dbReference>
<evidence type="ECO:0000259" key="5">
    <source>
        <dbReference type="PROSITE" id="PS50089"/>
    </source>
</evidence>
<dbReference type="PROSITE" id="PS00518">
    <property type="entry name" value="ZF_RING_1"/>
    <property type="match status" value="1"/>
</dbReference>
<evidence type="ECO:0000256" key="1">
    <source>
        <dbReference type="ARBA" id="ARBA00022723"/>
    </source>
</evidence>
<evidence type="ECO:0000313" key="7">
    <source>
        <dbReference type="Proteomes" id="UP000694865"/>
    </source>
</evidence>
<dbReference type="PANTHER" id="PTHR25462">
    <property type="entry name" value="BONUS, ISOFORM C-RELATED"/>
    <property type="match status" value="1"/>
</dbReference>
<evidence type="ECO:0000256" key="2">
    <source>
        <dbReference type="ARBA" id="ARBA00022771"/>
    </source>
</evidence>
<dbReference type="GeneID" id="102809315"/>
<dbReference type="InterPro" id="IPR018957">
    <property type="entry name" value="Znf_C3HC4_RING-type"/>
</dbReference>
<proteinExistence type="predicted"/>
<keyword evidence="1" id="KW-0479">Metal-binding</keyword>
<evidence type="ECO:0000256" key="3">
    <source>
        <dbReference type="ARBA" id="ARBA00022833"/>
    </source>
</evidence>
<dbReference type="InterPro" id="IPR000315">
    <property type="entry name" value="Znf_B-box"/>
</dbReference>